<dbReference type="Pfam" id="PF07714">
    <property type="entry name" value="PK_Tyr_Ser-Thr"/>
    <property type="match status" value="1"/>
</dbReference>
<evidence type="ECO:0000256" key="4">
    <source>
        <dbReference type="ARBA" id="ARBA00022777"/>
    </source>
</evidence>
<dbReference type="InterPro" id="IPR001245">
    <property type="entry name" value="Ser-Thr/Tyr_kinase_cat_dom"/>
</dbReference>
<evidence type="ECO:0000256" key="7">
    <source>
        <dbReference type="PROSITE-ProRule" id="PRU10141"/>
    </source>
</evidence>
<feature type="compositionally biased region" description="Low complexity" evidence="8">
    <location>
        <begin position="502"/>
        <end position="511"/>
    </location>
</feature>
<dbReference type="AlphaFoldDB" id="A0A914L0X0"/>
<dbReference type="InterPro" id="IPR000095">
    <property type="entry name" value="CRIB_dom"/>
</dbReference>
<dbReference type="InterPro" id="IPR011009">
    <property type="entry name" value="Kinase-like_dom_sf"/>
</dbReference>
<dbReference type="Gene3D" id="3.30.200.20">
    <property type="entry name" value="Phosphorylase Kinase, domain 1"/>
    <property type="match status" value="1"/>
</dbReference>
<sequence>MSSLLPNITNNNHQKELNFVGKVKRKFFGREDLEMLRKAQQTSPNKEKINRYSLNSDNSSNQQQILIPIEKISLCKEVGSGEFGEVYQAIWHRDEEESIQVAVKQIQPEKLISHHSSFLQEAAIMTKMRHENVIQMFGVVLDIKAIMIVSELASCGSLLKCLKSKAWHPSLSVDVLCDFALQISNGMKYLSSQRLIHRDLAARNILVHSPSKVKISDFGLSRSLGYGEEYYRSEFNLSMKLPIAWCAPECINFLRFTSASDVWAYGVFLWEVFTYGQTPWEGISGSQILYAVDTQRLKLEKPKFCPSGIYNLMLKCWEWSAEKRPTFENICKELPTLMPPLLVTVTDCRHKSLKENINYLNYEKGETIILLDKSTSFPGCWLGVSKTGNIGIFLPEHTIAFLGAQNPNSNYSDNIITSPEFERKSLHSVIEVDENKKDKNKKEKKKKNEKENFKMMISEPKGDLRHTCHVGADGRNFGLLNINKTELAISSTISPSLRSISPISTSSTFSLAPPRPPKNPNIHLEMSKSILSNEELNQQQQQPPELPPKPPRFREKFCKENNNTKEYLMPKIVSDNSPTLNYKNNLASNNFPLNENEKQQEYLIVSNNKNEEEDEFEEYLRPPSICIEQINKNNNLQKIIEEVKSDENIDLDDVDSTRLWNCSETKELLSQEKNNNRSPSKFDVINTKEYHLSPQKSFVTTMEPAEFEKRALNERRRTFKQLEKMEIAENSALRQSLRKIEKKEDKKYLFGDLTKSKKEPLPNFSVEAQQAYKIEIVVHTPDVVIEQHCRSRLLVECGRHLKCHSQPDRIILEKKEVEQKDDNFPLTILNPLKTIDKELIKEESQEQQQQPLEYINSNLLQNVENKKEFVENNNSLNEDEAVAISRHILSKLVLPPKPVPPPVPPKPKLK</sequence>
<organism evidence="11 12">
    <name type="scientific">Meloidogyne incognita</name>
    <name type="common">Southern root-knot nematode worm</name>
    <name type="synonym">Oxyuris incognita</name>
    <dbReference type="NCBI Taxonomy" id="6306"/>
    <lineage>
        <taxon>Eukaryota</taxon>
        <taxon>Metazoa</taxon>
        <taxon>Ecdysozoa</taxon>
        <taxon>Nematoda</taxon>
        <taxon>Chromadorea</taxon>
        <taxon>Rhabditida</taxon>
        <taxon>Tylenchina</taxon>
        <taxon>Tylenchomorpha</taxon>
        <taxon>Tylenchoidea</taxon>
        <taxon>Meloidogynidae</taxon>
        <taxon>Meloidogyninae</taxon>
        <taxon>Meloidogyne</taxon>
        <taxon>Meloidogyne incognita group</taxon>
    </lineage>
</organism>
<feature type="binding site" evidence="7">
    <location>
        <position position="104"/>
    </location>
    <ligand>
        <name>ATP</name>
        <dbReference type="ChEBI" id="CHEBI:30616"/>
    </ligand>
</feature>
<accession>A0A914L0X0</accession>
<dbReference type="InterPro" id="IPR050198">
    <property type="entry name" value="Non-receptor_tyrosine_kinases"/>
</dbReference>
<keyword evidence="3 7" id="KW-0547">Nucleotide-binding</keyword>
<feature type="region of interest" description="Disordered" evidence="8">
    <location>
        <begin position="502"/>
        <end position="523"/>
    </location>
</feature>
<keyword evidence="6" id="KW-0829">Tyrosine-protein kinase</keyword>
<name>A0A914L0X0_MELIC</name>
<evidence type="ECO:0000259" key="9">
    <source>
        <dbReference type="PROSITE" id="PS50011"/>
    </source>
</evidence>
<feature type="domain" description="CRIB" evidence="10">
    <location>
        <begin position="457"/>
        <end position="471"/>
    </location>
</feature>
<evidence type="ECO:0000256" key="6">
    <source>
        <dbReference type="ARBA" id="ARBA00023137"/>
    </source>
</evidence>
<evidence type="ECO:0000256" key="2">
    <source>
        <dbReference type="ARBA" id="ARBA00022679"/>
    </source>
</evidence>
<dbReference type="InterPro" id="IPR017441">
    <property type="entry name" value="Protein_kinase_ATP_BS"/>
</dbReference>
<dbReference type="InterPro" id="IPR000719">
    <property type="entry name" value="Prot_kinase_dom"/>
</dbReference>
<evidence type="ECO:0000256" key="1">
    <source>
        <dbReference type="ARBA" id="ARBA00011903"/>
    </source>
</evidence>
<keyword evidence="5 7" id="KW-0067">ATP-binding</keyword>
<dbReference type="WBParaSite" id="Minc3s00169g06635">
    <property type="protein sequence ID" value="Minc3s00169g06635"/>
    <property type="gene ID" value="Minc3s00169g06635"/>
</dbReference>
<evidence type="ECO:0000259" key="10">
    <source>
        <dbReference type="PROSITE" id="PS50108"/>
    </source>
</evidence>
<keyword evidence="2" id="KW-0808">Transferase</keyword>
<protein>
    <recommendedName>
        <fullName evidence="1">non-specific protein-tyrosine kinase</fullName>
        <ecNumber evidence="1">2.7.10.2</ecNumber>
    </recommendedName>
</protein>
<dbReference type="Proteomes" id="UP000887563">
    <property type="component" value="Unplaced"/>
</dbReference>
<dbReference type="PROSITE" id="PS00107">
    <property type="entry name" value="PROTEIN_KINASE_ATP"/>
    <property type="match status" value="1"/>
</dbReference>
<dbReference type="PROSITE" id="PS50108">
    <property type="entry name" value="CRIB"/>
    <property type="match status" value="1"/>
</dbReference>
<dbReference type="PROSITE" id="PS50011">
    <property type="entry name" value="PROTEIN_KINASE_DOM"/>
    <property type="match status" value="1"/>
</dbReference>
<dbReference type="PRINTS" id="PR00109">
    <property type="entry name" value="TYRKINASE"/>
</dbReference>
<dbReference type="SUPFAM" id="SSF56112">
    <property type="entry name" value="Protein kinase-like (PK-like)"/>
    <property type="match status" value="1"/>
</dbReference>
<evidence type="ECO:0000313" key="12">
    <source>
        <dbReference type="WBParaSite" id="Minc3s00169g06635"/>
    </source>
</evidence>
<feature type="compositionally biased region" description="Basic and acidic residues" evidence="8">
    <location>
        <begin position="433"/>
        <end position="453"/>
    </location>
</feature>
<dbReference type="SMART" id="SM00219">
    <property type="entry name" value="TyrKc"/>
    <property type="match status" value="1"/>
</dbReference>
<dbReference type="GO" id="GO:0005524">
    <property type="term" value="F:ATP binding"/>
    <property type="evidence" value="ECO:0007669"/>
    <property type="project" value="UniProtKB-UniRule"/>
</dbReference>
<dbReference type="Gene3D" id="1.10.510.10">
    <property type="entry name" value="Transferase(Phosphotransferase) domain 1"/>
    <property type="match status" value="1"/>
</dbReference>
<feature type="region of interest" description="Disordered" evidence="8">
    <location>
        <begin position="432"/>
        <end position="454"/>
    </location>
</feature>
<evidence type="ECO:0000256" key="3">
    <source>
        <dbReference type="ARBA" id="ARBA00022741"/>
    </source>
</evidence>
<dbReference type="InterPro" id="IPR020635">
    <property type="entry name" value="Tyr_kinase_cat_dom"/>
</dbReference>
<dbReference type="PROSITE" id="PS00109">
    <property type="entry name" value="PROTEIN_KINASE_TYR"/>
    <property type="match status" value="1"/>
</dbReference>
<evidence type="ECO:0000256" key="8">
    <source>
        <dbReference type="SAM" id="MobiDB-lite"/>
    </source>
</evidence>
<dbReference type="FunFam" id="1.10.510.10:FF:000521">
    <property type="entry name" value="Tyrosine-protein kinase pr2"/>
    <property type="match status" value="1"/>
</dbReference>
<reference evidence="12" key="1">
    <citation type="submission" date="2022-11" db="UniProtKB">
        <authorList>
            <consortium name="WormBaseParasite"/>
        </authorList>
    </citation>
    <scope>IDENTIFICATION</scope>
</reference>
<keyword evidence="11" id="KW-1185">Reference proteome</keyword>
<evidence type="ECO:0000256" key="5">
    <source>
        <dbReference type="ARBA" id="ARBA00022840"/>
    </source>
</evidence>
<feature type="domain" description="Protein kinase" evidence="9">
    <location>
        <begin position="72"/>
        <end position="337"/>
    </location>
</feature>
<evidence type="ECO:0000313" key="11">
    <source>
        <dbReference type="Proteomes" id="UP000887563"/>
    </source>
</evidence>
<dbReference type="PANTHER" id="PTHR24418">
    <property type="entry name" value="TYROSINE-PROTEIN KINASE"/>
    <property type="match status" value="1"/>
</dbReference>
<dbReference type="InterPro" id="IPR008266">
    <property type="entry name" value="Tyr_kinase_AS"/>
</dbReference>
<proteinExistence type="predicted"/>
<keyword evidence="4" id="KW-0418">Kinase</keyword>
<dbReference type="GO" id="GO:0004715">
    <property type="term" value="F:non-membrane spanning protein tyrosine kinase activity"/>
    <property type="evidence" value="ECO:0007669"/>
    <property type="project" value="UniProtKB-EC"/>
</dbReference>
<dbReference type="EC" id="2.7.10.2" evidence="1"/>